<dbReference type="STRING" id="301148.B4135_1281"/>
<evidence type="ECO:0000313" key="1">
    <source>
        <dbReference type="EMBL" id="KYD22491.1"/>
    </source>
</evidence>
<dbReference type="AlphaFoldDB" id="A0A150MDE1"/>
<sequence>MKMIPSNEKTGGQAKGVFEKVKWQVSVFINGRLAVLPVGEPFALEGLKGSVDPIPSGEETMAHVLSLKSELSRTVPFKIFVSHRFQGTASNLVFVSPVKDVLFHANEHALFISSGMMKGKSICQSGALPCGWTGMDEFRRGILPFSPIRAGQIEGVFSLESSIAPDETVIARFWLIASKNHDEKELLEMDERMKNGGKSMAGKKG</sequence>
<evidence type="ECO:0000313" key="2">
    <source>
        <dbReference type="Proteomes" id="UP000075683"/>
    </source>
</evidence>
<dbReference type="RefSeq" id="WP_061568035.1">
    <property type="nucleotide sequence ID" value="NZ_LQYT01000010.1"/>
</dbReference>
<gene>
    <name evidence="1" type="ORF">B4135_1281</name>
</gene>
<name>A0A150MDE1_9BACI</name>
<dbReference type="Proteomes" id="UP000075683">
    <property type="component" value="Unassembled WGS sequence"/>
</dbReference>
<protein>
    <submittedName>
        <fullName evidence="1">Uncharacterized protein</fullName>
    </submittedName>
</protein>
<accession>A0A150MDE1</accession>
<reference evidence="1 2" key="1">
    <citation type="submission" date="2016-01" db="EMBL/GenBank/DDBJ databases">
        <title>Draft Genome Sequences of Seven Thermophilic Sporeformers Isolated from Foods.</title>
        <authorList>
            <person name="Berendsen E.M."/>
            <person name="Wells-Bennik M.H."/>
            <person name="Krawcyk A.O."/>
            <person name="De Jong A."/>
            <person name="Holsappel S."/>
            <person name="Eijlander R.T."/>
            <person name="Kuipers O.P."/>
        </authorList>
    </citation>
    <scope>NUCLEOTIDE SEQUENCE [LARGE SCALE GENOMIC DNA]</scope>
    <source>
        <strain evidence="1 2">B4135</strain>
    </source>
</reference>
<dbReference type="EMBL" id="LQYT01000010">
    <property type="protein sequence ID" value="KYD22491.1"/>
    <property type="molecule type" value="Genomic_DNA"/>
</dbReference>
<organism evidence="1 2">
    <name type="scientific">Caldibacillus debilis</name>
    <dbReference type="NCBI Taxonomy" id="301148"/>
    <lineage>
        <taxon>Bacteria</taxon>
        <taxon>Bacillati</taxon>
        <taxon>Bacillota</taxon>
        <taxon>Bacilli</taxon>
        <taxon>Bacillales</taxon>
        <taxon>Bacillaceae</taxon>
        <taxon>Caldibacillus</taxon>
    </lineage>
</organism>
<proteinExistence type="predicted"/>
<comment type="caution">
    <text evidence="1">The sequence shown here is derived from an EMBL/GenBank/DDBJ whole genome shotgun (WGS) entry which is preliminary data.</text>
</comment>